<dbReference type="InterPro" id="IPR050266">
    <property type="entry name" value="AB_hydrolase_sf"/>
</dbReference>
<comment type="pathway">
    <text evidence="5">Cofactor biosynthesis; biotin biosynthesis.</text>
</comment>
<dbReference type="AlphaFoldDB" id="A0A2P5SVX3"/>
<dbReference type="UniPathway" id="UPA00078"/>
<keyword evidence="2 5" id="KW-0963">Cytoplasm</keyword>
<keyword evidence="1 5" id="KW-0719">Serine esterase</keyword>
<evidence type="ECO:0000259" key="6">
    <source>
        <dbReference type="Pfam" id="PF00561"/>
    </source>
</evidence>
<evidence type="ECO:0000313" key="8">
    <source>
        <dbReference type="Proteomes" id="UP000296144"/>
    </source>
</evidence>
<dbReference type="Gene3D" id="3.40.50.1820">
    <property type="entry name" value="alpha/beta hydrolase"/>
    <property type="match status" value="1"/>
</dbReference>
<organism evidence="7 8">
    <name type="scientific">Candidatus Pantoea edessiphila</name>
    <dbReference type="NCBI Taxonomy" id="2044610"/>
    <lineage>
        <taxon>Bacteria</taxon>
        <taxon>Pseudomonadati</taxon>
        <taxon>Pseudomonadota</taxon>
        <taxon>Gammaproteobacteria</taxon>
        <taxon>Enterobacterales</taxon>
        <taxon>Erwiniaceae</taxon>
        <taxon>Pantoea</taxon>
    </lineage>
</organism>
<gene>
    <name evidence="5 7" type="primary">bioH</name>
    <name evidence="7" type="ORF">CRV10_02490</name>
</gene>
<comment type="subunit">
    <text evidence="5">Monomer.</text>
</comment>
<dbReference type="GO" id="GO:0090499">
    <property type="term" value="F:pimelyl-[acyl-carrier protein] methyl ester esterase activity"/>
    <property type="evidence" value="ECO:0007669"/>
    <property type="project" value="UniProtKB-EC"/>
</dbReference>
<comment type="function">
    <text evidence="5">The physiological role of BioH is to remove the methyl group introduced by BioC when the pimeloyl moiety is complete. It allows to synthesize pimeloyl-ACP via the fatty acid synthetic pathway through the hydrolysis of the ester bonds of pimeloyl-ACP esters.</text>
</comment>
<keyword evidence="8" id="KW-1185">Reference proteome</keyword>
<dbReference type="InterPro" id="IPR010076">
    <property type="entry name" value="BioH"/>
</dbReference>
<dbReference type="GO" id="GO:0005737">
    <property type="term" value="C:cytoplasm"/>
    <property type="evidence" value="ECO:0007669"/>
    <property type="project" value="UniProtKB-SubCell"/>
</dbReference>
<dbReference type="InterPro" id="IPR000073">
    <property type="entry name" value="AB_hydrolase_1"/>
</dbReference>
<feature type="domain" description="AB hydrolase-1" evidence="6">
    <location>
        <begin position="13"/>
        <end position="238"/>
    </location>
</feature>
<evidence type="ECO:0000256" key="4">
    <source>
        <dbReference type="ARBA" id="ARBA00022801"/>
    </source>
</evidence>
<protein>
    <recommendedName>
        <fullName evidence="5">Pimeloyl-[acyl-carrier protein] methyl ester esterase</fullName>
        <ecNumber evidence="5">3.1.1.85</ecNumber>
    </recommendedName>
    <alternativeName>
        <fullName evidence="5">Biotin synthesis protein BioH</fullName>
    </alternativeName>
    <alternativeName>
        <fullName evidence="5">Carboxylesterase BioH</fullName>
    </alternativeName>
</protein>
<dbReference type="OrthoDB" id="9780744at2"/>
<dbReference type="HAMAP" id="MF_01260">
    <property type="entry name" value="Carboxylester"/>
    <property type="match status" value="1"/>
</dbReference>
<dbReference type="InterPro" id="IPR029058">
    <property type="entry name" value="AB_hydrolase_fold"/>
</dbReference>
<accession>A0A2P5SVX3</accession>
<comment type="similarity">
    <text evidence="5">Belongs to the AB hydrolase superfamily. Carboxylesterase BioH family.</text>
</comment>
<dbReference type="GO" id="GO:0016020">
    <property type="term" value="C:membrane"/>
    <property type="evidence" value="ECO:0007669"/>
    <property type="project" value="TreeGrafter"/>
</dbReference>
<feature type="binding site" evidence="5">
    <location>
        <position position="232"/>
    </location>
    <ligand>
        <name>substrate</name>
    </ligand>
</feature>
<feature type="binding site" evidence="5">
    <location>
        <position position="19"/>
    </location>
    <ligand>
        <name>substrate</name>
    </ligand>
</feature>
<proteinExistence type="inferred from homology"/>
<evidence type="ECO:0000313" key="7">
    <source>
        <dbReference type="EMBL" id="PPI86474.1"/>
    </source>
</evidence>
<comment type="catalytic activity">
    <reaction evidence="5">
        <text>6-carboxyhexanoyl-[ACP] methyl ester + H2O = 6-carboxyhexanoyl-[ACP] + methanol + H(+)</text>
        <dbReference type="Rhea" id="RHEA:42700"/>
        <dbReference type="Rhea" id="RHEA-COMP:9955"/>
        <dbReference type="Rhea" id="RHEA-COMP:10186"/>
        <dbReference type="ChEBI" id="CHEBI:15377"/>
        <dbReference type="ChEBI" id="CHEBI:15378"/>
        <dbReference type="ChEBI" id="CHEBI:17790"/>
        <dbReference type="ChEBI" id="CHEBI:78846"/>
        <dbReference type="ChEBI" id="CHEBI:82735"/>
        <dbReference type="EC" id="3.1.1.85"/>
    </reaction>
</comment>
<dbReference type="Pfam" id="PF00561">
    <property type="entry name" value="Abhydrolase_1"/>
    <property type="match status" value="1"/>
</dbReference>
<feature type="active site" description="Nucleophile" evidence="5">
    <location>
        <position position="79"/>
    </location>
</feature>
<dbReference type="PANTHER" id="PTHR43798:SF31">
    <property type="entry name" value="AB HYDROLASE SUPERFAMILY PROTEIN YCLE"/>
    <property type="match status" value="1"/>
</dbReference>
<comment type="caution">
    <text evidence="7">The sequence shown here is derived from an EMBL/GenBank/DDBJ whole genome shotgun (WGS) entry which is preliminary data.</text>
</comment>
<dbReference type="NCBIfam" id="TIGR01738">
    <property type="entry name" value="bioH"/>
    <property type="match status" value="1"/>
</dbReference>
<evidence type="ECO:0000256" key="2">
    <source>
        <dbReference type="ARBA" id="ARBA00022490"/>
    </source>
</evidence>
<dbReference type="EMBL" id="PDKU01000003">
    <property type="protein sequence ID" value="PPI86474.1"/>
    <property type="molecule type" value="Genomic_DNA"/>
</dbReference>
<dbReference type="GO" id="GO:0009102">
    <property type="term" value="P:biotin biosynthetic process"/>
    <property type="evidence" value="ECO:0007669"/>
    <property type="project" value="UniProtKB-UniRule"/>
</dbReference>
<sequence>MYWYTCGKGSTNLVLIHGWALNAEIWNLVIPNLSKHFRLHLVDLPGYGRSKVCTEFTIKGLAKQLIPFLPTQSIVLGWSLGGLVAMQIALIHPELLSGVITVASSPKFIATESWPGIKINILKNFQHYVHKNLQKAIERFLVLQTLGSKKDSIDILMLKQAIFSQPIPSISVLNNGLKILSITDIRKELPLIQLPFLRIYGSLDSLVPRYVVPIIDDIIPSSPSIVIEKAAHAPFISHSDRFCEHVINFLDLVGY</sequence>
<name>A0A2P5SVX3_9GAMM</name>
<dbReference type="Proteomes" id="UP000296144">
    <property type="component" value="Unassembled WGS sequence"/>
</dbReference>
<dbReference type="SUPFAM" id="SSF53474">
    <property type="entry name" value="alpha/beta-Hydrolases"/>
    <property type="match status" value="1"/>
</dbReference>
<reference evidence="7 8" key="1">
    <citation type="journal article" date="2018" name="Genome Biol. Evol.">
        <title>Cladogenesis and Genomic Streamlining in Extracellular Endosymbionts of Tropical Stink Bugs.</title>
        <authorList>
            <person name="Otero-Bravo A."/>
            <person name="Goffredi S."/>
            <person name="Sabree Z.L."/>
        </authorList>
    </citation>
    <scope>NUCLEOTIDE SEQUENCE [LARGE SCALE GENOMIC DNA]</scope>
    <source>
        <strain evidence="7 8">SoEL</strain>
    </source>
</reference>
<comment type="subcellular location">
    <subcellularLocation>
        <location evidence="5">Cytoplasm</location>
    </subcellularLocation>
</comment>
<keyword evidence="3 5" id="KW-0093">Biotin biosynthesis</keyword>
<feature type="active site" evidence="5">
    <location>
        <position position="204"/>
    </location>
</feature>
<feature type="active site" evidence="5">
    <location>
        <position position="232"/>
    </location>
</feature>
<feature type="binding site" evidence="5">
    <location>
        <begin position="79"/>
        <end position="80"/>
    </location>
    <ligand>
        <name>substrate</name>
    </ligand>
</feature>
<keyword evidence="4 5" id="KW-0378">Hydrolase</keyword>
<dbReference type="RefSeq" id="WP_136130262.1">
    <property type="nucleotide sequence ID" value="NZ_PDKU01000003.1"/>
</dbReference>
<feature type="binding site" evidence="5">
    <location>
        <begin position="140"/>
        <end position="144"/>
    </location>
    <ligand>
        <name>substrate</name>
    </ligand>
</feature>
<evidence type="ECO:0000256" key="3">
    <source>
        <dbReference type="ARBA" id="ARBA00022756"/>
    </source>
</evidence>
<evidence type="ECO:0000256" key="1">
    <source>
        <dbReference type="ARBA" id="ARBA00022487"/>
    </source>
</evidence>
<evidence type="ECO:0000256" key="5">
    <source>
        <dbReference type="HAMAP-Rule" id="MF_01260"/>
    </source>
</evidence>
<dbReference type="PANTHER" id="PTHR43798">
    <property type="entry name" value="MONOACYLGLYCEROL LIPASE"/>
    <property type="match status" value="1"/>
</dbReference>
<dbReference type="EC" id="3.1.1.85" evidence="5"/>